<proteinExistence type="predicted"/>
<protein>
    <submittedName>
        <fullName evidence="7">Membrane associated rhomboid family serine protease</fullName>
    </submittedName>
</protein>
<reference evidence="7 8" key="1">
    <citation type="submission" date="2019-03" db="EMBL/GenBank/DDBJ databases">
        <title>Genomic Encyclopedia of Type Strains, Phase IV (KMG-IV): sequencing the most valuable type-strain genomes for metagenomic binning, comparative biology and taxonomic classification.</title>
        <authorList>
            <person name="Goeker M."/>
        </authorList>
    </citation>
    <scope>NUCLEOTIDE SEQUENCE [LARGE SCALE GENOMIC DNA]</scope>
    <source>
        <strain evidence="7 8">DSM 21944</strain>
    </source>
</reference>
<feature type="transmembrane region" description="Helical" evidence="5">
    <location>
        <begin position="12"/>
        <end position="31"/>
    </location>
</feature>
<keyword evidence="7" id="KW-0378">Hydrolase</keyword>
<keyword evidence="3 5" id="KW-1133">Transmembrane helix</keyword>
<dbReference type="EMBL" id="SMAF01000025">
    <property type="protein sequence ID" value="TCS93772.1"/>
    <property type="molecule type" value="Genomic_DNA"/>
</dbReference>
<evidence type="ECO:0000256" key="5">
    <source>
        <dbReference type="SAM" id="Phobius"/>
    </source>
</evidence>
<feature type="transmembrane region" description="Helical" evidence="5">
    <location>
        <begin position="197"/>
        <end position="217"/>
    </location>
</feature>
<dbReference type="GO" id="GO:0016020">
    <property type="term" value="C:membrane"/>
    <property type="evidence" value="ECO:0007669"/>
    <property type="project" value="UniProtKB-SubCell"/>
</dbReference>
<keyword evidence="2 5" id="KW-0812">Transmembrane</keyword>
<comment type="subcellular location">
    <subcellularLocation>
        <location evidence="1">Membrane</location>
        <topology evidence="1">Multi-pass membrane protein</topology>
    </subcellularLocation>
</comment>
<evidence type="ECO:0000259" key="6">
    <source>
        <dbReference type="Pfam" id="PF01694"/>
    </source>
</evidence>
<gene>
    <name evidence="7" type="ORF">EDC25_12527</name>
</gene>
<dbReference type="OrthoDB" id="9813074at2"/>
<feature type="transmembrane region" description="Helical" evidence="5">
    <location>
        <begin position="70"/>
        <end position="95"/>
    </location>
</feature>
<dbReference type="InterPro" id="IPR035952">
    <property type="entry name" value="Rhomboid-like_sf"/>
</dbReference>
<dbReference type="GO" id="GO:0004252">
    <property type="term" value="F:serine-type endopeptidase activity"/>
    <property type="evidence" value="ECO:0007669"/>
    <property type="project" value="InterPro"/>
</dbReference>
<comment type="caution">
    <text evidence="7">The sequence shown here is derived from an EMBL/GenBank/DDBJ whole genome shotgun (WGS) entry which is preliminary data.</text>
</comment>
<dbReference type="SUPFAM" id="SSF144091">
    <property type="entry name" value="Rhomboid-like"/>
    <property type="match status" value="1"/>
</dbReference>
<feature type="domain" description="Peptidase S54 rhomboid" evidence="6">
    <location>
        <begin position="72"/>
        <end position="217"/>
    </location>
</feature>
<dbReference type="Pfam" id="PF01694">
    <property type="entry name" value="Rhomboid"/>
    <property type="match status" value="1"/>
</dbReference>
<dbReference type="PANTHER" id="PTHR43731:SF26">
    <property type="entry name" value="RHOMBOID-LIKE PROTEIN 10, CHLOROPLASTIC"/>
    <property type="match status" value="1"/>
</dbReference>
<keyword evidence="4 5" id="KW-0472">Membrane</keyword>
<feature type="transmembrane region" description="Helical" evidence="5">
    <location>
        <begin position="131"/>
        <end position="151"/>
    </location>
</feature>
<dbReference type="Gene3D" id="1.20.1540.10">
    <property type="entry name" value="Rhomboid-like"/>
    <property type="match status" value="1"/>
</dbReference>
<organism evidence="7 8">
    <name type="scientific">Pseudofulvimonas gallinarii</name>
    <dbReference type="NCBI Taxonomy" id="634155"/>
    <lineage>
        <taxon>Bacteria</taxon>
        <taxon>Pseudomonadati</taxon>
        <taxon>Pseudomonadota</taxon>
        <taxon>Gammaproteobacteria</taxon>
        <taxon>Lysobacterales</taxon>
        <taxon>Rhodanobacteraceae</taxon>
        <taxon>Pseudofulvimonas</taxon>
    </lineage>
</organism>
<dbReference type="InterPro" id="IPR022764">
    <property type="entry name" value="Peptidase_S54_rhomboid_dom"/>
</dbReference>
<sequence>MFVHVDERSRGRPRWATPLLLALIVFAYLWLANIGEARFFSIVTTWGLVPARLFDLGEGWLDYLGDLRPVVLFSAMLIHADLLHVVSNLLFLLIFGLAAERRLGSGLFLALFLIGGGLANLATALSMPDRVGAIIGASGAVSAIVGAYLTLFPRSQLGLVIPLGAFLEFVRIPALWLIGFWILLQVLMAYVNPTLGAVAWIAHVAGFMVGVLFAMACRPAVYRRMRRLRGL</sequence>
<dbReference type="InterPro" id="IPR050925">
    <property type="entry name" value="Rhomboid_protease_S54"/>
</dbReference>
<evidence type="ECO:0000256" key="4">
    <source>
        <dbReference type="ARBA" id="ARBA00023136"/>
    </source>
</evidence>
<keyword evidence="8" id="KW-1185">Reference proteome</keyword>
<name>A0A4R3L3E2_9GAMM</name>
<dbReference type="Proteomes" id="UP000294599">
    <property type="component" value="Unassembled WGS sequence"/>
</dbReference>
<evidence type="ECO:0000313" key="8">
    <source>
        <dbReference type="Proteomes" id="UP000294599"/>
    </source>
</evidence>
<dbReference type="PANTHER" id="PTHR43731">
    <property type="entry name" value="RHOMBOID PROTEASE"/>
    <property type="match status" value="1"/>
</dbReference>
<dbReference type="GO" id="GO:0006508">
    <property type="term" value="P:proteolysis"/>
    <property type="evidence" value="ECO:0007669"/>
    <property type="project" value="UniProtKB-KW"/>
</dbReference>
<dbReference type="RefSeq" id="WP_132577582.1">
    <property type="nucleotide sequence ID" value="NZ_JBHLWF010000080.1"/>
</dbReference>
<feature type="transmembrane region" description="Helical" evidence="5">
    <location>
        <begin position="107"/>
        <end position="125"/>
    </location>
</feature>
<evidence type="ECO:0000256" key="1">
    <source>
        <dbReference type="ARBA" id="ARBA00004141"/>
    </source>
</evidence>
<accession>A0A4R3L3E2</accession>
<dbReference type="AlphaFoldDB" id="A0A4R3L3E2"/>
<keyword evidence="7" id="KW-0645">Protease</keyword>
<evidence type="ECO:0000256" key="3">
    <source>
        <dbReference type="ARBA" id="ARBA00022989"/>
    </source>
</evidence>
<evidence type="ECO:0000256" key="2">
    <source>
        <dbReference type="ARBA" id="ARBA00022692"/>
    </source>
</evidence>
<evidence type="ECO:0000313" key="7">
    <source>
        <dbReference type="EMBL" id="TCS93772.1"/>
    </source>
</evidence>